<dbReference type="Proteomes" id="UP001279734">
    <property type="component" value="Unassembled WGS sequence"/>
</dbReference>
<evidence type="ECO:0000313" key="1">
    <source>
        <dbReference type="EMBL" id="GMH27779.1"/>
    </source>
</evidence>
<name>A0AAD3Y596_NEPGR</name>
<gene>
    <name evidence="1" type="ORF">Nepgr_029622</name>
</gene>
<reference evidence="1" key="1">
    <citation type="submission" date="2023-05" db="EMBL/GenBank/DDBJ databases">
        <title>Nepenthes gracilis genome sequencing.</title>
        <authorList>
            <person name="Fukushima K."/>
        </authorList>
    </citation>
    <scope>NUCLEOTIDE SEQUENCE</scope>
    <source>
        <strain evidence="1">SING2019-196</strain>
    </source>
</reference>
<organism evidence="1 2">
    <name type="scientific">Nepenthes gracilis</name>
    <name type="common">Slender pitcher plant</name>
    <dbReference type="NCBI Taxonomy" id="150966"/>
    <lineage>
        <taxon>Eukaryota</taxon>
        <taxon>Viridiplantae</taxon>
        <taxon>Streptophyta</taxon>
        <taxon>Embryophyta</taxon>
        <taxon>Tracheophyta</taxon>
        <taxon>Spermatophyta</taxon>
        <taxon>Magnoliopsida</taxon>
        <taxon>eudicotyledons</taxon>
        <taxon>Gunneridae</taxon>
        <taxon>Pentapetalae</taxon>
        <taxon>Caryophyllales</taxon>
        <taxon>Nepenthaceae</taxon>
        <taxon>Nepenthes</taxon>
    </lineage>
</organism>
<dbReference type="AlphaFoldDB" id="A0AAD3Y596"/>
<comment type="caution">
    <text evidence="1">The sequence shown here is derived from an EMBL/GenBank/DDBJ whole genome shotgun (WGS) entry which is preliminary data.</text>
</comment>
<dbReference type="EMBL" id="BSYO01000033">
    <property type="protein sequence ID" value="GMH27779.1"/>
    <property type="molecule type" value="Genomic_DNA"/>
</dbReference>
<protein>
    <submittedName>
        <fullName evidence="1">Uncharacterized protein</fullName>
    </submittedName>
</protein>
<accession>A0AAD3Y596</accession>
<sequence length="134" mass="14655">MPSAPDLRRPRSPLGGTAFPFTVEHHRRGLVGFHSCWVPFFGAEWRGEEDFALCLADEQWKAISHEARFDSGTLSLYLAMNRRMRGGMAVAGTVALFGKGFRAPPLRALSPMLTEAGKEGQAPLTGFGATLLHQ</sequence>
<proteinExistence type="predicted"/>
<keyword evidence="2" id="KW-1185">Reference proteome</keyword>
<evidence type="ECO:0000313" key="2">
    <source>
        <dbReference type="Proteomes" id="UP001279734"/>
    </source>
</evidence>